<organism evidence="3 4">
    <name type="scientific">Trichinella spiralis</name>
    <name type="common">Trichina worm</name>
    <dbReference type="NCBI Taxonomy" id="6334"/>
    <lineage>
        <taxon>Eukaryota</taxon>
        <taxon>Metazoa</taxon>
        <taxon>Ecdysozoa</taxon>
        <taxon>Nematoda</taxon>
        <taxon>Enoplea</taxon>
        <taxon>Dorylaimia</taxon>
        <taxon>Trichinellida</taxon>
        <taxon>Trichinellidae</taxon>
        <taxon>Trichinella</taxon>
    </lineage>
</organism>
<feature type="non-terminal residue" evidence="3">
    <location>
        <position position="1"/>
    </location>
</feature>
<sequence length="572" mass="63520">LRVIGGGRDVLAAQHFAEWGPCMRAELPISVWNVEQLYQSLLFLVDNYYPFLAPPHTAPLIACLLPSATNILSCQNLTLALCWTDGTTLNTLAVAGLGWAVGDKKRRRWSAAGWSWHFNFGHLTIFFVFFAFSYSELFIILNYFSAYYSFWHIIIIIPMNSRMLPDLASSSNDILDLEKLDSDGDASIWYSVFRDNPLRYYRLTSNGVDLKNTEDAIWRSKENEAYANSKLMLSKRIDSYLKNKAHFPKTPTSKNGVLHSTSDDLNIFNPVGTEADGLSMENGFKMFAKCRRTDVASDGKTKAVCNDSASVDLNKQDSNFPIQQNCDSGLGLGSPHEDNDSQLPSPSSDSSFSGKIGISTNLKDVQLLASMQEDDLRQCFENLKLPHHRNVLTDQPRAPAASVGRYQQAKDRKGYACPKYSTLGFERRLPALPRDIPSKMTSGKVARGISTTSRAVPLKCTNRMRSSPKFTGLQKSMPDLSAGCSEQMINPSVPELAISVKDVGIPKLCLPQRAASTPLSKLPRLHRTPVRTGAIPVLQLQPSPLLINKKKMSAESSNERPDCKSSWKDGCF</sequence>
<keyword evidence="4" id="KW-1185">Reference proteome</keyword>
<feature type="transmembrane region" description="Helical" evidence="2">
    <location>
        <begin position="114"/>
        <end position="132"/>
    </location>
</feature>
<feature type="transmembrane region" description="Helical" evidence="2">
    <location>
        <begin position="138"/>
        <end position="157"/>
    </location>
</feature>
<evidence type="ECO:0000256" key="1">
    <source>
        <dbReference type="SAM" id="MobiDB-lite"/>
    </source>
</evidence>
<feature type="compositionally biased region" description="Basic and acidic residues" evidence="1">
    <location>
        <begin position="557"/>
        <end position="572"/>
    </location>
</feature>
<dbReference type="Proteomes" id="UP000054776">
    <property type="component" value="Unassembled WGS sequence"/>
</dbReference>
<keyword evidence="2" id="KW-1133">Transmembrane helix</keyword>
<comment type="caution">
    <text evidence="3">The sequence shown here is derived from an EMBL/GenBank/DDBJ whole genome shotgun (WGS) entry which is preliminary data.</text>
</comment>
<dbReference type="InParanoid" id="A0A0V1BYV2"/>
<dbReference type="AlphaFoldDB" id="A0A0V1BYV2"/>
<feature type="compositionally biased region" description="Low complexity" evidence="1">
    <location>
        <begin position="341"/>
        <end position="355"/>
    </location>
</feature>
<evidence type="ECO:0000313" key="3">
    <source>
        <dbReference type="EMBL" id="KRY42097.1"/>
    </source>
</evidence>
<feature type="region of interest" description="Disordered" evidence="1">
    <location>
        <begin position="551"/>
        <end position="572"/>
    </location>
</feature>
<feature type="region of interest" description="Disordered" evidence="1">
    <location>
        <begin position="314"/>
        <end position="355"/>
    </location>
</feature>
<dbReference type="OrthoDB" id="5916924at2759"/>
<protein>
    <submittedName>
        <fullName evidence="3">Uncharacterized protein</fullName>
    </submittedName>
</protein>
<name>A0A0V1BYV2_TRISP</name>
<feature type="compositionally biased region" description="Polar residues" evidence="1">
    <location>
        <begin position="314"/>
        <end position="327"/>
    </location>
</feature>
<keyword evidence="2" id="KW-0812">Transmembrane</keyword>
<evidence type="ECO:0000313" key="4">
    <source>
        <dbReference type="Proteomes" id="UP000054776"/>
    </source>
</evidence>
<proteinExistence type="predicted"/>
<accession>A0A0V1BYV2</accession>
<reference evidence="3 4" key="1">
    <citation type="submission" date="2015-01" db="EMBL/GenBank/DDBJ databases">
        <title>Evolution of Trichinella species and genotypes.</title>
        <authorList>
            <person name="Korhonen P.K."/>
            <person name="Edoardo P."/>
            <person name="Giuseppe L.R."/>
            <person name="Gasser R.B."/>
        </authorList>
    </citation>
    <scope>NUCLEOTIDE SEQUENCE [LARGE SCALE GENOMIC DNA]</scope>
    <source>
        <strain evidence="3">ISS3</strain>
    </source>
</reference>
<gene>
    <name evidence="3" type="ORF">T01_15288</name>
</gene>
<keyword evidence="2" id="KW-0472">Membrane</keyword>
<dbReference type="EMBL" id="JYDH01000005">
    <property type="protein sequence ID" value="KRY42097.1"/>
    <property type="molecule type" value="Genomic_DNA"/>
</dbReference>
<evidence type="ECO:0000256" key="2">
    <source>
        <dbReference type="SAM" id="Phobius"/>
    </source>
</evidence>